<organism evidence="2 3">
    <name type="scientific">Methylobacterium adhaesivum</name>
    <dbReference type="NCBI Taxonomy" id="333297"/>
    <lineage>
        <taxon>Bacteria</taxon>
        <taxon>Pseudomonadati</taxon>
        <taxon>Pseudomonadota</taxon>
        <taxon>Alphaproteobacteria</taxon>
        <taxon>Hyphomicrobiales</taxon>
        <taxon>Methylobacteriaceae</taxon>
        <taxon>Methylobacterium</taxon>
    </lineage>
</organism>
<evidence type="ECO:0000313" key="2">
    <source>
        <dbReference type="EMBL" id="MDN3592508.1"/>
    </source>
</evidence>
<feature type="region of interest" description="Disordered" evidence="1">
    <location>
        <begin position="33"/>
        <end position="52"/>
    </location>
</feature>
<dbReference type="Proteomes" id="UP001224644">
    <property type="component" value="Unassembled WGS sequence"/>
</dbReference>
<evidence type="ECO:0000256" key="1">
    <source>
        <dbReference type="SAM" id="MobiDB-lite"/>
    </source>
</evidence>
<name>A0ABT8BMQ6_9HYPH</name>
<sequence length="169" mass="18546">MDGGLKVEGPFLKLSDAPNVRKMSDEEIAVWRELSKAPSPPPPGQVDADNDPSKRYAVLKKNGQVIATLYTSGLLETPNGTQVPDDLKADGHGITLANTRLKQMQELHGGTVEYLQDTRTASQSKTSDSLVTAQLLNQNKNQSSSRYSYPELIKFYFSKSFPTTESEIA</sequence>
<gene>
    <name evidence="2" type="ORF">QWZ12_18105</name>
</gene>
<accession>A0ABT8BMQ6</accession>
<reference evidence="3" key="1">
    <citation type="journal article" date="2019" name="Int. J. Syst. Evol. Microbiol.">
        <title>The Global Catalogue of Microorganisms (GCM) 10K type strain sequencing project: providing services to taxonomists for standard genome sequencing and annotation.</title>
        <authorList>
            <consortium name="The Broad Institute Genomics Platform"/>
            <consortium name="The Broad Institute Genome Sequencing Center for Infectious Disease"/>
            <person name="Wu L."/>
            <person name="Ma J."/>
        </authorList>
    </citation>
    <scope>NUCLEOTIDE SEQUENCE [LARGE SCALE GENOMIC DNA]</scope>
    <source>
        <strain evidence="3">CECT 7069</strain>
    </source>
</reference>
<proteinExistence type="predicted"/>
<evidence type="ECO:0000313" key="3">
    <source>
        <dbReference type="Proteomes" id="UP001224644"/>
    </source>
</evidence>
<dbReference type="EMBL" id="JAUFPX010000017">
    <property type="protein sequence ID" value="MDN3592508.1"/>
    <property type="molecule type" value="Genomic_DNA"/>
</dbReference>
<comment type="caution">
    <text evidence="2">The sequence shown here is derived from an EMBL/GenBank/DDBJ whole genome shotgun (WGS) entry which is preliminary data.</text>
</comment>
<dbReference type="RefSeq" id="WP_238228202.1">
    <property type="nucleotide sequence ID" value="NZ_BPQD01000041.1"/>
</dbReference>
<protein>
    <submittedName>
        <fullName evidence="2">Uncharacterized protein</fullName>
    </submittedName>
</protein>
<keyword evidence="3" id="KW-1185">Reference proteome</keyword>